<name>A0ABV5FZ64_9MICC</name>
<sequence>MDTGRPGRGFVLDRRPSTGPYRIWKVQGSAAGPGRTAPHPRGS</sequence>
<dbReference type="EMBL" id="JBHMFI010000001">
    <property type="protein sequence ID" value="MFB9071966.1"/>
    <property type="molecule type" value="Genomic_DNA"/>
</dbReference>
<reference evidence="1 2" key="1">
    <citation type="submission" date="2024-09" db="EMBL/GenBank/DDBJ databases">
        <authorList>
            <person name="Sun Q."/>
            <person name="Mori K."/>
        </authorList>
    </citation>
    <scope>NUCLEOTIDE SEQUENCE [LARGE SCALE GENOMIC DNA]</scope>
    <source>
        <strain evidence="1 2">CCM 7609</strain>
    </source>
</reference>
<gene>
    <name evidence="1" type="ORF">ACFFX0_12425</name>
</gene>
<organism evidence="1 2">
    <name type="scientific">Citricoccus parietis</name>
    <dbReference type="NCBI Taxonomy" id="592307"/>
    <lineage>
        <taxon>Bacteria</taxon>
        <taxon>Bacillati</taxon>
        <taxon>Actinomycetota</taxon>
        <taxon>Actinomycetes</taxon>
        <taxon>Micrococcales</taxon>
        <taxon>Micrococcaceae</taxon>
        <taxon>Citricoccus</taxon>
    </lineage>
</organism>
<dbReference type="Proteomes" id="UP001589575">
    <property type="component" value="Unassembled WGS sequence"/>
</dbReference>
<accession>A0ABV5FZ64</accession>
<protein>
    <submittedName>
        <fullName evidence="1">Uncharacterized protein</fullName>
    </submittedName>
</protein>
<comment type="caution">
    <text evidence="1">The sequence shown here is derived from an EMBL/GenBank/DDBJ whole genome shotgun (WGS) entry which is preliminary data.</text>
</comment>
<proteinExistence type="predicted"/>
<evidence type="ECO:0000313" key="1">
    <source>
        <dbReference type="EMBL" id="MFB9071966.1"/>
    </source>
</evidence>
<evidence type="ECO:0000313" key="2">
    <source>
        <dbReference type="Proteomes" id="UP001589575"/>
    </source>
</evidence>
<keyword evidence="2" id="KW-1185">Reference proteome</keyword>